<evidence type="ECO:0000313" key="3">
    <source>
        <dbReference type="Proteomes" id="UP000045706"/>
    </source>
</evidence>
<name>A0A0G4KI19_VERLO</name>
<dbReference type="AlphaFoldDB" id="A0A0G4KI19"/>
<reference evidence="3" key="1">
    <citation type="submission" date="2015-05" db="EMBL/GenBank/DDBJ databases">
        <authorList>
            <person name="Fogelqvist Johan"/>
        </authorList>
    </citation>
    <scope>NUCLEOTIDE SEQUENCE [LARGE SCALE GENOMIC DNA]</scope>
</reference>
<feature type="region of interest" description="Disordered" evidence="1">
    <location>
        <begin position="1"/>
        <end position="38"/>
    </location>
</feature>
<organism evidence="2 3">
    <name type="scientific">Verticillium longisporum</name>
    <name type="common">Verticillium dahliae var. longisporum</name>
    <dbReference type="NCBI Taxonomy" id="100787"/>
    <lineage>
        <taxon>Eukaryota</taxon>
        <taxon>Fungi</taxon>
        <taxon>Dikarya</taxon>
        <taxon>Ascomycota</taxon>
        <taxon>Pezizomycotina</taxon>
        <taxon>Sordariomycetes</taxon>
        <taxon>Hypocreomycetidae</taxon>
        <taxon>Glomerellales</taxon>
        <taxon>Plectosphaerellaceae</taxon>
        <taxon>Verticillium</taxon>
    </lineage>
</organism>
<sequence length="38" mass="4030">MVPLHRESLPVVRGHTSIGEPRPTSLFGGGNGGLLSFR</sequence>
<dbReference type="Proteomes" id="UP000045706">
    <property type="component" value="Unassembled WGS sequence"/>
</dbReference>
<protein>
    <submittedName>
        <fullName evidence="2">Uncharacterized protein</fullName>
    </submittedName>
</protein>
<evidence type="ECO:0000313" key="2">
    <source>
        <dbReference type="EMBL" id="CRJ94968.1"/>
    </source>
</evidence>
<evidence type="ECO:0000256" key="1">
    <source>
        <dbReference type="SAM" id="MobiDB-lite"/>
    </source>
</evidence>
<feature type="compositionally biased region" description="Gly residues" evidence="1">
    <location>
        <begin position="27"/>
        <end position="38"/>
    </location>
</feature>
<gene>
    <name evidence="2" type="ORF">BN1723_008605</name>
</gene>
<proteinExistence type="predicted"/>
<dbReference type="EMBL" id="CVQI01000336">
    <property type="protein sequence ID" value="CRJ94968.1"/>
    <property type="molecule type" value="Genomic_DNA"/>
</dbReference>
<accession>A0A0G4KI19</accession>